<dbReference type="SUPFAM" id="SSF51695">
    <property type="entry name" value="PLC-like phosphodiesterases"/>
    <property type="match status" value="1"/>
</dbReference>
<accession>A0A926D249</accession>
<dbReference type="CDD" id="cd08563">
    <property type="entry name" value="GDPD_TtGDE_like"/>
    <property type="match status" value="1"/>
</dbReference>
<dbReference type="InterPro" id="IPR030395">
    <property type="entry name" value="GP_PDE_dom"/>
</dbReference>
<dbReference type="RefSeq" id="WP_147517848.1">
    <property type="nucleotide sequence ID" value="NZ_JACRSO010000002.1"/>
</dbReference>
<dbReference type="Proteomes" id="UP000654279">
    <property type="component" value="Unassembled WGS sequence"/>
</dbReference>
<evidence type="ECO:0000313" key="3">
    <source>
        <dbReference type="Proteomes" id="UP000654279"/>
    </source>
</evidence>
<sequence>MTKIMAHRGASGLYPENTILAFEKAAEMGADAIETDVHLSKDGKLVICHDESVLRTTGFDGLVCEMTYSELSKLDAGFLKGHPGQRLPLLEDLLRIAAENDMGVNIELKNNVFAYAGMEEKVIAALYDYGLEKRCILSSFNHRSMHRAKEIDPKIPVGLLYSCDLYEAQQYAKSCGADALHPQYGSVNAGMVQRAQEAGVAVNVWTVNTCKVIDDMLFAGVDNIITNYPDLVRERMR</sequence>
<evidence type="ECO:0000313" key="2">
    <source>
        <dbReference type="EMBL" id="MBC8528930.1"/>
    </source>
</evidence>
<dbReference type="Pfam" id="PF03009">
    <property type="entry name" value="GDPD"/>
    <property type="match status" value="1"/>
</dbReference>
<gene>
    <name evidence="2" type="ORF">H8699_05775</name>
</gene>
<keyword evidence="3" id="KW-1185">Reference proteome</keyword>
<comment type="caution">
    <text evidence="2">The sequence shown here is derived from an EMBL/GenBank/DDBJ whole genome shotgun (WGS) entry which is preliminary data.</text>
</comment>
<protein>
    <submittedName>
        <fullName evidence="2">Glycerophosphodiester phosphodiesterase</fullName>
    </submittedName>
</protein>
<evidence type="ECO:0000259" key="1">
    <source>
        <dbReference type="PROSITE" id="PS51704"/>
    </source>
</evidence>
<name>A0A926D249_9FIRM</name>
<dbReference type="InterPro" id="IPR017946">
    <property type="entry name" value="PLC-like_Pdiesterase_TIM-brl"/>
</dbReference>
<dbReference type="PROSITE" id="PS51704">
    <property type="entry name" value="GP_PDE"/>
    <property type="match status" value="1"/>
</dbReference>
<dbReference type="PANTHER" id="PTHR46211">
    <property type="entry name" value="GLYCEROPHOSPHORYL DIESTER PHOSPHODIESTERASE"/>
    <property type="match status" value="1"/>
</dbReference>
<organism evidence="2 3">
    <name type="scientific">Luoshenia tenuis</name>
    <dbReference type="NCBI Taxonomy" id="2763654"/>
    <lineage>
        <taxon>Bacteria</taxon>
        <taxon>Bacillati</taxon>
        <taxon>Bacillota</taxon>
        <taxon>Clostridia</taxon>
        <taxon>Christensenellales</taxon>
        <taxon>Christensenellaceae</taxon>
        <taxon>Luoshenia</taxon>
    </lineage>
</organism>
<dbReference type="EMBL" id="JACRSO010000002">
    <property type="protein sequence ID" value="MBC8528930.1"/>
    <property type="molecule type" value="Genomic_DNA"/>
</dbReference>
<dbReference type="Gene3D" id="3.20.20.190">
    <property type="entry name" value="Phosphatidylinositol (PI) phosphodiesterase"/>
    <property type="match status" value="1"/>
</dbReference>
<proteinExistence type="predicted"/>
<dbReference type="GO" id="GO:0006629">
    <property type="term" value="P:lipid metabolic process"/>
    <property type="evidence" value="ECO:0007669"/>
    <property type="project" value="InterPro"/>
</dbReference>
<feature type="domain" description="GP-PDE" evidence="1">
    <location>
        <begin position="2"/>
        <end position="236"/>
    </location>
</feature>
<dbReference type="PANTHER" id="PTHR46211:SF1">
    <property type="entry name" value="GLYCEROPHOSPHODIESTER PHOSPHODIESTERASE, CYTOPLASMIC"/>
    <property type="match status" value="1"/>
</dbReference>
<dbReference type="AlphaFoldDB" id="A0A926D249"/>
<dbReference type="GO" id="GO:0008081">
    <property type="term" value="F:phosphoric diester hydrolase activity"/>
    <property type="evidence" value="ECO:0007669"/>
    <property type="project" value="InterPro"/>
</dbReference>
<reference evidence="2" key="1">
    <citation type="submission" date="2020-08" db="EMBL/GenBank/DDBJ databases">
        <title>Genome public.</title>
        <authorList>
            <person name="Liu C."/>
            <person name="Sun Q."/>
        </authorList>
    </citation>
    <scope>NUCLEOTIDE SEQUENCE</scope>
    <source>
        <strain evidence="2">NSJ-44</strain>
    </source>
</reference>